<evidence type="ECO:0000256" key="9">
    <source>
        <dbReference type="SAM" id="Phobius"/>
    </source>
</evidence>
<dbReference type="PANTHER" id="PTHR15549">
    <property type="entry name" value="PAIRED IMMUNOGLOBULIN-LIKE TYPE 2 RECEPTOR"/>
    <property type="match status" value="1"/>
</dbReference>
<keyword evidence="5" id="KW-0067">ATP-binding</keyword>
<organism evidence="12 13">
    <name type="scientific">Trichoderma asperellum (strain ATCC 204424 / CBS 433.97 / NBRC 101777)</name>
    <dbReference type="NCBI Taxonomy" id="1042311"/>
    <lineage>
        <taxon>Eukaryota</taxon>
        <taxon>Fungi</taxon>
        <taxon>Dikarya</taxon>
        <taxon>Ascomycota</taxon>
        <taxon>Pezizomycotina</taxon>
        <taxon>Sordariomycetes</taxon>
        <taxon>Hypocreomycetidae</taxon>
        <taxon>Hypocreales</taxon>
        <taxon>Hypocreaceae</taxon>
        <taxon>Trichoderma</taxon>
    </lineage>
</organism>
<dbReference type="STRING" id="1042311.A0A2T3YUF4"/>
<feature type="domain" description="Epidermal growth factor receptor-like transmembrane-juxtamembrane segment" evidence="11">
    <location>
        <begin position="158"/>
        <end position="188"/>
    </location>
</feature>
<name>A0A2T3YUF4_TRIA4</name>
<dbReference type="PANTHER" id="PTHR15549:SF26">
    <property type="entry name" value="AXIAL BUDDING PATTERN PROTEIN 2-RELATED"/>
    <property type="match status" value="1"/>
</dbReference>
<dbReference type="OrthoDB" id="4899866at2759"/>
<sequence length="249" mass="25690">MALARTFFLLSSFTILALASNCITGLDYCGYNLLGIGNYQAQISDALQKASLDPTNKGIATNTLFHCVGGYNGNIVVIKFCANTCADGGPGKSDFCDEASSSTASTPTSSRTTSTTSSTATQSTTASSADSSGASATSTNPTSSTDTKSSGNTPVGAIAGGVVGGAAGLALIGLGLFLFFKRSRQRHKSLDQSMPELKPIQEQSSKGYTDAHPIPQDGSILEAPGDVARERYELSGAPVNTTETRYELL</sequence>
<evidence type="ECO:0000313" key="12">
    <source>
        <dbReference type="EMBL" id="PTB36169.1"/>
    </source>
</evidence>
<dbReference type="GO" id="GO:0071944">
    <property type="term" value="C:cell periphery"/>
    <property type="evidence" value="ECO:0007669"/>
    <property type="project" value="UniProtKB-ARBA"/>
</dbReference>
<keyword evidence="10" id="KW-0732">Signal</keyword>
<feature type="compositionally biased region" description="Low complexity" evidence="8">
    <location>
        <begin position="99"/>
        <end position="150"/>
    </location>
</feature>
<keyword evidence="3 9" id="KW-0812">Transmembrane</keyword>
<feature type="region of interest" description="Disordered" evidence="8">
    <location>
        <begin position="96"/>
        <end position="152"/>
    </location>
</feature>
<dbReference type="InterPro" id="IPR051694">
    <property type="entry name" value="Immunoregulatory_rcpt-like"/>
</dbReference>
<protein>
    <recommendedName>
        <fullName evidence="11">Epidermal growth factor receptor-like transmembrane-juxtamembrane segment domain-containing protein</fullName>
    </recommendedName>
</protein>
<reference evidence="12 13" key="1">
    <citation type="submission" date="2016-07" db="EMBL/GenBank/DDBJ databases">
        <title>Multiple horizontal gene transfer events from other fungi enriched the ability of initially mycotrophic Trichoderma (Ascomycota) to feed on dead plant biomass.</title>
        <authorList>
            <consortium name="DOE Joint Genome Institute"/>
            <person name="Aerts A."/>
            <person name="Atanasova L."/>
            <person name="Chenthamara K."/>
            <person name="Zhang J."/>
            <person name="Grujic M."/>
            <person name="Henrissat B."/>
            <person name="Kuo A."/>
            <person name="Salamov A."/>
            <person name="Lipzen A."/>
            <person name="Labutti K."/>
            <person name="Barry K."/>
            <person name="Miao Y."/>
            <person name="Rahimi M.J."/>
            <person name="Shen Q."/>
            <person name="Grigoriev I.V."/>
            <person name="Kubicek C.P."/>
            <person name="Druzhinina I.S."/>
        </authorList>
    </citation>
    <scope>NUCLEOTIDE SEQUENCE [LARGE SCALE GENOMIC DNA]</scope>
    <source>
        <strain evidence="12 13">CBS 433.97</strain>
    </source>
</reference>
<dbReference type="Proteomes" id="UP000240493">
    <property type="component" value="Unassembled WGS sequence"/>
</dbReference>
<keyword evidence="13" id="KW-1185">Reference proteome</keyword>
<dbReference type="InterPro" id="IPR049328">
    <property type="entry name" value="TM_ErbB1"/>
</dbReference>
<keyword evidence="7 9" id="KW-0472">Membrane</keyword>
<comment type="subcellular location">
    <subcellularLocation>
        <location evidence="1">Membrane</location>
        <topology evidence="1">Single-pass membrane protein</topology>
    </subcellularLocation>
</comment>
<accession>A0A2T3YUF4</accession>
<feature type="chain" id="PRO_5015647573" description="Epidermal growth factor receptor-like transmembrane-juxtamembrane segment domain-containing protein" evidence="10">
    <location>
        <begin position="20"/>
        <end position="249"/>
    </location>
</feature>
<dbReference type="AlphaFoldDB" id="A0A2T3YUF4"/>
<evidence type="ECO:0000256" key="4">
    <source>
        <dbReference type="ARBA" id="ARBA00022741"/>
    </source>
</evidence>
<evidence type="ECO:0000256" key="8">
    <source>
        <dbReference type="SAM" id="MobiDB-lite"/>
    </source>
</evidence>
<evidence type="ECO:0000256" key="6">
    <source>
        <dbReference type="ARBA" id="ARBA00022989"/>
    </source>
</evidence>
<dbReference type="EMBL" id="KZ679271">
    <property type="protein sequence ID" value="PTB36169.1"/>
    <property type="molecule type" value="Genomic_DNA"/>
</dbReference>
<dbReference type="GO" id="GO:0016020">
    <property type="term" value="C:membrane"/>
    <property type="evidence" value="ECO:0007669"/>
    <property type="project" value="UniProtKB-SubCell"/>
</dbReference>
<keyword evidence="2" id="KW-0597">Phosphoprotein</keyword>
<keyword evidence="6 9" id="KW-1133">Transmembrane helix</keyword>
<proteinExistence type="predicted"/>
<keyword evidence="4" id="KW-0547">Nucleotide-binding</keyword>
<feature type="region of interest" description="Disordered" evidence="8">
    <location>
        <begin position="201"/>
        <end position="223"/>
    </location>
</feature>
<gene>
    <name evidence="12" type="ORF">M441DRAFT_177898</name>
</gene>
<feature type="transmembrane region" description="Helical" evidence="9">
    <location>
        <begin position="157"/>
        <end position="180"/>
    </location>
</feature>
<evidence type="ECO:0000313" key="13">
    <source>
        <dbReference type="Proteomes" id="UP000240493"/>
    </source>
</evidence>
<evidence type="ECO:0000256" key="2">
    <source>
        <dbReference type="ARBA" id="ARBA00022553"/>
    </source>
</evidence>
<evidence type="ECO:0000256" key="5">
    <source>
        <dbReference type="ARBA" id="ARBA00022840"/>
    </source>
</evidence>
<evidence type="ECO:0000259" key="11">
    <source>
        <dbReference type="Pfam" id="PF21314"/>
    </source>
</evidence>
<evidence type="ECO:0000256" key="1">
    <source>
        <dbReference type="ARBA" id="ARBA00004167"/>
    </source>
</evidence>
<dbReference type="GO" id="GO:0005524">
    <property type="term" value="F:ATP binding"/>
    <property type="evidence" value="ECO:0007669"/>
    <property type="project" value="UniProtKB-KW"/>
</dbReference>
<feature type="signal peptide" evidence="10">
    <location>
        <begin position="1"/>
        <end position="19"/>
    </location>
</feature>
<evidence type="ECO:0000256" key="3">
    <source>
        <dbReference type="ARBA" id="ARBA00022692"/>
    </source>
</evidence>
<dbReference type="Pfam" id="PF21314">
    <property type="entry name" value="TM_ErbB1"/>
    <property type="match status" value="1"/>
</dbReference>
<evidence type="ECO:0000256" key="10">
    <source>
        <dbReference type="SAM" id="SignalP"/>
    </source>
</evidence>
<evidence type="ECO:0000256" key="7">
    <source>
        <dbReference type="ARBA" id="ARBA00023136"/>
    </source>
</evidence>